<dbReference type="InterPro" id="IPR002048">
    <property type="entry name" value="EF_hand_dom"/>
</dbReference>
<evidence type="ECO:0000256" key="8">
    <source>
        <dbReference type="ARBA" id="ARBA00022843"/>
    </source>
</evidence>
<keyword evidence="2" id="KW-0963">Cytoplasm</keyword>
<evidence type="ECO:0000256" key="10">
    <source>
        <dbReference type="ARBA" id="ARBA00023212"/>
    </source>
</evidence>
<feature type="domain" description="EF-hand" evidence="14">
    <location>
        <begin position="197"/>
        <end position="232"/>
    </location>
</feature>
<organism evidence="15 16">
    <name type="scientific">Dipodomys ordii</name>
    <name type="common">Ord's kangaroo rat</name>
    <dbReference type="NCBI Taxonomy" id="10020"/>
    <lineage>
        <taxon>Eukaryota</taxon>
        <taxon>Metazoa</taxon>
        <taxon>Chordata</taxon>
        <taxon>Craniata</taxon>
        <taxon>Vertebrata</taxon>
        <taxon>Euteleostomi</taxon>
        <taxon>Mammalia</taxon>
        <taxon>Eutheria</taxon>
        <taxon>Euarchontoglires</taxon>
        <taxon>Glires</taxon>
        <taxon>Rodentia</taxon>
        <taxon>Castorimorpha</taxon>
        <taxon>Heteromyidae</taxon>
        <taxon>Dipodomyinae</taxon>
        <taxon>Dipodomys</taxon>
    </lineage>
</organism>
<evidence type="ECO:0000256" key="6">
    <source>
        <dbReference type="ARBA" id="ARBA00022737"/>
    </source>
</evidence>
<evidence type="ECO:0000256" key="7">
    <source>
        <dbReference type="ARBA" id="ARBA00022837"/>
    </source>
</evidence>
<feature type="coiled-coil region" evidence="12">
    <location>
        <begin position="546"/>
        <end position="580"/>
    </location>
</feature>
<keyword evidence="6" id="KW-0677">Repeat</keyword>
<dbReference type="InterPro" id="IPR011992">
    <property type="entry name" value="EF-hand-dom_pair"/>
</dbReference>
<dbReference type="CDD" id="cd00051">
    <property type="entry name" value="EFh"/>
    <property type="match status" value="1"/>
</dbReference>
<feature type="coiled-coil region" evidence="12">
    <location>
        <begin position="1309"/>
        <end position="1343"/>
    </location>
</feature>
<name>A0A1S3G189_DIPOR</name>
<dbReference type="Proteomes" id="UP000081671">
    <property type="component" value="Unplaced"/>
</dbReference>
<evidence type="ECO:0000313" key="16">
    <source>
        <dbReference type="RefSeq" id="XP_012882573.1"/>
    </source>
</evidence>
<dbReference type="InterPro" id="IPR018247">
    <property type="entry name" value="EF_Hand_1_Ca_BS"/>
</dbReference>
<evidence type="ECO:0000256" key="5">
    <source>
        <dbReference type="ARBA" id="ARBA00022723"/>
    </source>
</evidence>
<feature type="coiled-coil region" evidence="12">
    <location>
        <begin position="839"/>
        <end position="870"/>
    </location>
</feature>
<evidence type="ECO:0000256" key="11">
    <source>
        <dbReference type="ARBA" id="ARBA00071185"/>
    </source>
</evidence>
<feature type="domain" description="EF-hand" evidence="14">
    <location>
        <begin position="8"/>
        <end position="43"/>
    </location>
</feature>
<dbReference type="RefSeq" id="XP_012882574.1">
    <property type="nucleotide sequence ID" value="XM_013027120.1"/>
</dbReference>
<dbReference type="GO" id="GO:0005509">
    <property type="term" value="F:calcium ion binding"/>
    <property type="evidence" value="ECO:0007669"/>
    <property type="project" value="InterPro"/>
</dbReference>
<keyword evidence="9 12" id="KW-0175">Coiled coil</keyword>
<feature type="coiled-coil region" evidence="12">
    <location>
        <begin position="395"/>
        <end position="422"/>
    </location>
</feature>
<dbReference type="Gene3D" id="1.10.238.10">
    <property type="entry name" value="EF-hand"/>
    <property type="match status" value="2"/>
</dbReference>
<dbReference type="GO" id="GO:0034454">
    <property type="term" value="P:microtubule anchoring at centrosome"/>
    <property type="evidence" value="ECO:0007669"/>
    <property type="project" value="TreeGrafter"/>
</dbReference>
<dbReference type="STRING" id="10020.ENSDORP00000009766"/>
<dbReference type="CTD" id="22981"/>
<evidence type="ECO:0000256" key="3">
    <source>
        <dbReference type="ARBA" id="ARBA00022553"/>
    </source>
</evidence>
<keyword evidence="5" id="KW-0479">Metal-binding</keyword>
<evidence type="ECO:0000259" key="14">
    <source>
        <dbReference type="PROSITE" id="PS50222"/>
    </source>
</evidence>
<dbReference type="PROSITE" id="PS50222">
    <property type="entry name" value="EF_HAND_2"/>
    <property type="match status" value="3"/>
</dbReference>
<feature type="coiled-coil region" evidence="12">
    <location>
        <begin position="464"/>
        <end position="519"/>
    </location>
</feature>
<feature type="domain" description="EF-hand" evidence="14">
    <location>
        <begin position="234"/>
        <end position="269"/>
    </location>
</feature>
<dbReference type="GeneID" id="105993761"/>
<gene>
    <name evidence="16 17" type="primary">Ninl</name>
</gene>
<evidence type="ECO:0000256" key="4">
    <source>
        <dbReference type="ARBA" id="ARBA00022701"/>
    </source>
</evidence>
<reference evidence="16 17" key="1">
    <citation type="submission" date="2025-04" db="UniProtKB">
        <authorList>
            <consortium name="RefSeq"/>
        </authorList>
    </citation>
    <scope>IDENTIFICATION</scope>
    <source>
        <tissue evidence="16 17">Kidney</tissue>
    </source>
</reference>
<dbReference type="GO" id="GO:0005874">
    <property type="term" value="C:microtubule"/>
    <property type="evidence" value="ECO:0007669"/>
    <property type="project" value="UniProtKB-KW"/>
</dbReference>
<dbReference type="FunFam" id="1.10.238.10:FF:000209">
    <property type="entry name" value="Ninein like"/>
    <property type="match status" value="1"/>
</dbReference>
<evidence type="ECO:0000313" key="15">
    <source>
        <dbReference type="Proteomes" id="UP000081671"/>
    </source>
</evidence>
<feature type="compositionally biased region" description="Basic and acidic residues" evidence="13">
    <location>
        <begin position="152"/>
        <end position="166"/>
    </location>
</feature>
<evidence type="ECO:0000256" key="12">
    <source>
        <dbReference type="SAM" id="Coils"/>
    </source>
</evidence>
<feature type="region of interest" description="Disordered" evidence="13">
    <location>
        <begin position="130"/>
        <end position="166"/>
    </location>
</feature>
<evidence type="ECO:0000256" key="2">
    <source>
        <dbReference type="ARBA" id="ARBA00022490"/>
    </source>
</evidence>
<feature type="coiled-coil region" evidence="12">
    <location>
        <begin position="1106"/>
        <end position="1277"/>
    </location>
</feature>
<evidence type="ECO:0000256" key="9">
    <source>
        <dbReference type="ARBA" id="ARBA00023054"/>
    </source>
</evidence>
<dbReference type="SUPFAM" id="SSF47473">
    <property type="entry name" value="EF-hand"/>
    <property type="match status" value="1"/>
</dbReference>
<accession>A0A1S3G189</accession>
<keyword evidence="3" id="KW-0597">Phosphoprotein</keyword>
<dbReference type="OrthoDB" id="5799458at2759"/>
<keyword evidence="10" id="KW-0206">Cytoskeleton</keyword>
<dbReference type="PANTHER" id="PTHR18905:SF12">
    <property type="entry name" value="NINEIN-LIKE PROTEIN"/>
    <property type="match status" value="1"/>
</dbReference>
<dbReference type="Pfam" id="PF13499">
    <property type="entry name" value="EF-hand_7"/>
    <property type="match status" value="1"/>
</dbReference>
<keyword evidence="15" id="KW-1185">Reference proteome</keyword>
<protein>
    <recommendedName>
        <fullName evidence="11">Ninein-like protein</fullName>
    </recommendedName>
</protein>
<keyword evidence="4" id="KW-0493">Microtubule</keyword>
<keyword evidence="8" id="KW-0832">Ubl conjugation</keyword>
<dbReference type="SMART" id="SM00054">
    <property type="entry name" value="EFh"/>
    <property type="match status" value="3"/>
</dbReference>
<feature type="coiled-coil region" evidence="12">
    <location>
        <begin position="635"/>
        <end position="698"/>
    </location>
</feature>
<keyword evidence="7" id="KW-0106">Calcium</keyword>
<evidence type="ECO:0000313" key="17">
    <source>
        <dbReference type="RefSeq" id="XP_012882574.1"/>
    </source>
</evidence>
<comment type="subcellular location">
    <subcellularLocation>
        <location evidence="1">Cytoplasm</location>
        <location evidence="1">Cytoskeleton</location>
        <location evidence="1">Microtubule organizing center</location>
        <location evidence="1">Centrosome</location>
    </subcellularLocation>
</comment>
<dbReference type="FunFam" id="1.10.238.10:FF:000094">
    <property type="entry name" value="ninein isoform X7"/>
    <property type="match status" value="1"/>
</dbReference>
<sequence length="1410" mass="161177">MDDEEENHYVSRLREVYCSCDSTGTGFLDREELTQLCHKLHLEEQLPALLQTLLGDDHFARVNFEEFKEGFVAVLSSNAGVSSSDEGSSSLESAASCAVPPKYVNGSKWYGRRSQPELWDSVTEAKYSGAEQQAKASQKQQLRRSASLESVESLKSDEETDSAKEPQNELFEAQGQLQNWGSEVFGIPRKSCNLSNTPENQVREIWEELGVGSSGHLNEQELAVVCQSIGLHGLEKEELEDLFNKLDQDGDGRVSLEEFQLGLFSHEPASLPESSTPIKPSRPWSHYQALEENGCHTTTTTSSLVSVCSGLCFFSSVDDGSGFAFPEQLIAAWAQEGIQNGREILKSLDFNVEEKVNLLELTWALDNELLTVDGVIQQAALACYRQELSYHQGQVEQLVRERDKVRQDLERVEKRNLEFVKEMDDCHSALEQLTEKKVKHLEQEYRGRLSLLRSEVEMERELFWEQARRQRSVLEQDVSRLRAEEVSLREKLTLSLKENSRLQKEIVEVVEKLSDSEKLVLKLQSDLEFVLKDKLEPQNTELLAQEERFAAVLKEYERKCRDLQDQNDELQSKLEGLQAQLHESWPSPSGELSTRGRRLPGRGPAGILFVGDSTPVSIETEIMLEQVKEHYQDLKIQLEAKVNYYERDIEVMKKNFEKEKREMKQAHQVEVSTLEGQKTDLEALYTKSQEVIQGLQEQLQDKMYSPELAKTGLAHCCAQELCDLARRLEEEMNLRHQNQLQQIRREAGNELSQKLSWLEAQHAAYCESLSLQHQCEKDKLLQTHLRRANELAIQLDLEKGRQEEREKEILARCRRQQLKLQAVMNEEQAQICRSFTLEKEKLERTYRNQVERLAREAEVLRALLKNGNAKVSNESERPCSPIPLCPDSGDQLLVQMAPCADRDMGVSVGHWPSQGQTQGQPCNVYAIQSPSPTQMSRSLSEHPSLQENYQGPPSAVPLEGKSHVEPCGINKGTILEGLPPSFRASASPGQPDTQELLLEEQAGCLIRDPISLGSQEGLARGSKGALETQLQLDGEAASTGLLLTCPKLPDPQEVVPERLATFEETAAETLSEREKHDVKIKLLHLEDVVRALEKDANSRENDRIEFRRLSEENTLLQTDLRKIQQELEAAENTNGAQRKEIEVLKRDKEKACFEMEKLNTQIQNYKDELSQINSRVLQLEGDTSTHQAWKEKRHVAIQLLMQRLEEASQREQQQDKQIQKLEVELEHMNQECQNLKLSQSELTESLQETQEQLYSAHRRLEAAQGQHEQKVQCLQEQMAQLVPGARVAELQHLLSLQKEEARRKLDSQWEEHQQQLRSREEQMREAEMRLQNVEWLLQEKVEELKEQFEKNSKSDLLLKELYVENSHLMKALQVTEEKQLCAERKSRILEEKVRALNKLISKIAPASLSV</sequence>
<dbReference type="GO" id="GO:0005813">
    <property type="term" value="C:centrosome"/>
    <property type="evidence" value="ECO:0007669"/>
    <property type="project" value="UniProtKB-SubCell"/>
</dbReference>
<proteinExistence type="predicted"/>
<dbReference type="RefSeq" id="XP_012882573.1">
    <property type="nucleotide sequence ID" value="XM_013027119.1"/>
</dbReference>
<dbReference type="PROSITE" id="PS00018">
    <property type="entry name" value="EF_HAND_1"/>
    <property type="match status" value="1"/>
</dbReference>
<evidence type="ECO:0000256" key="13">
    <source>
        <dbReference type="SAM" id="MobiDB-lite"/>
    </source>
</evidence>
<evidence type="ECO:0000256" key="1">
    <source>
        <dbReference type="ARBA" id="ARBA00004300"/>
    </source>
</evidence>
<dbReference type="PANTHER" id="PTHR18905">
    <property type="entry name" value="NINEIN"/>
    <property type="match status" value="1"/>
</dbReference>
<dbReference type="KEGG" id="dord:105993761"/>